<keyword evidence="3" id="KW-1185">Reference proteome</keyword>
<proteinExistence type="predicted"/>
<feature type="region of interest" description="Disordered" evidence="1">
    <location>
        <begin position="134"/>
        <end position="183"/>
    </location>
</feature>
<evidence type="ECO:0000313" key="2">
    <source>
        <dbReference type="EMBL" id="KAF2821981.1"/>
    </source>
</evidence>
<accession>A0A6A6ZLJ3</accession>
<feature type="region of interest" description="Disordered" evidence="1">
    <location>
        <begin position="1"/>
        <end position="47"/>
    </location>
</feature>
<evidence type="ECO:0000313" key="3">
    <source>
        <dbReference type="Proteomes" id="UP000799424"/>
    </source>
</evidence>
<dbReference type="Gene3D" id="3.40.395.10">
    <property type="entry name" value="Adenoviral Proteinase, Chain A"/>
    <property type="match status" value="1"/>
</dbReference>
<name>A0A6A6ZLJ3_9PLEO</name>
<organism evidence="2 3">
    <name type="scientific">Ophiobolus disseminans</name>
    <dbReference type="NCBI Taxonomy" id="1469910"/>
    <lineage>
        <taxon>Eukaryota</taxon>
        <taxon>Fungi</taxon>
        <taxon>Dikarya</taxon>
        <taxon>Ascomycota</taxon>
        <taxon>Pezizomycotina</taxon>
        <taxon>Dothideomycetes</taxon>
        <taxon>Pleosporomycetidae</taxon>
        <taxon>Pleosporales</taxon>
        <taxon>Pleosporineae</taxon>
        <taxon>Phaeosphaeriaceae</taxon>
        <taxon>Ophiobolus</taxon>
    </lineage>
</organism>
<protein>
    <submittedName>
        <fullName evidence="2">Uncharacterized protein</fullName>
    </submittedName>
</protein>
<dbReference type="Proteomes" id="UP000799424">
    <property type="component" value="Unassembled WGS sequence"/>
</dbReference>
<sequence>MSLPPRPPFPPPPPPLPPRPPLPLPPTHLQSRPLLQPPATSIAPRSSHVPTRAISSIISSSTGAFDARASDFSLVSAFHETLRLQEEDCPALTVTAQRKRAYSTIESKSRNVTAPDRTQQLYAQRLRAHLAAQLPSTKTPTASEAHADPTARQQGTEPRSTRQEVSEQESRCQTAGTSLVEGHAQDDEDLDLICLSYITADRQTQSEDCPTPRSYFETYSSDAVFSACIEKDQQTQGDGTSFSLCNGHAVAEGISQKRPLSPENQDQRPRKQHACETVDVETLVATSTPSIFSATQPPHRWHTAQLLALALCYSNEYGEHEYIRTSSRARLDRPMLLHAAELLSLMTDSPITSGVFDFAMHHIQDGGRHNISTMLCNTSQTTAIHDVGSTQDWGAAKRLQAQQFVQLYGVRMIAFPVFDGLDHWTAATANINGEIQIFNSLGGYRNDGLTTRVSNTIRGRLMADKSTTWRNIKRWATCFTLSCISTPNTFVNPAARLLYEYPRSGLLSSILDCIEQQHNIRQRPTWCDAFKFLVEQLKSQQQEQYNDLPIDVSTCPTLFTYPPDAAYDYSFTSTPDAAQLRCIHNNRLFDRPPRSRPNLACAVIRSGGGRMYYEVMKAAMRFEPDCLSLDISESRLSQRLIGGTTDNLGRTLRSVAPPILDKETRPVARIRFTQWQMQQKGFSTLKLNPFFDRQHLAVLPPPKHRSLIMFLTRSSSQRFPFFATNGAERVWAAYKKENPTLNDRDIQFTPPSYSAKDDLLQHQQADGLFTHCHFAEKGTDEPWPHLRHHPAIVKLKTLLSFGTVSLTLFTINLESVTTDIQSFLNSRMLLAYPPRWMLRSTQDGQAFYT</sequence>
<evidence type="ECO:0000256" key="1">
    <source>
        <dbReference type="SAM" id="MobiDB-lite"/>
    </source>
</evidence>
<dbReference type="EMBL" id="MU006235">
    <property type="protein sequence ID" value="KAF2821981.1"/>
    <property type="molecule type" value="Genomic_DNA"/>
</dbReference>
<reference evidence="2" key="1">
    <citation type="journal article" date="2020" name="Stud. Mycol.">
        <title>101 Dothideomycetes genomes: a test case for predicting lifestyles and emergence of pathogens.</title>
        <authorList>
            <person name="Haridas S."/>
            <person name="Albert R."/>
            <person name="Binder M."/>
            <person name="Bloem J."/>
            <person name="Labutti K."/>
            <person name="Salamov A."/>
            <person name="Andreopoulos B."/>
            <person name="Baker S."/>
            <person name="Barry K."/>
            <person name="Bills G."/>
            <person name="Bluhm B."/>
            <person name="Cannon C."/>
            <person name="Castanera R."/>
            <person name="Culley D."/>
            <person name="Daum C."/>
            <person name="Ezra D."/>
            <person name="Gonzalez J."/>
            <person name="Henrissat B."/>
            <person name="Kuo A."/>
            <person name="Liang C."/>
            <person name="Lipzen A."/>
            <person name="Lutzoni F."/>
            <person name="Magnuson J."/>
            <person name="Mondo S."/>
            <person name="Nolan M."/>
            <person name="Ohm R."/>
            <person name="Pangilinan J."/>
            <person name="Park H.-J."/>
            <person name="Ramirez L."/>
            <person name="Alfaro M."/>
            <person name="Sun H."/>
            <person name="Tritt A."/>
            <person name="Yoshinaga Y."/>
            <person name="Zwiers L.-H."/>
            <person name="Turgeon B."/>
            <person name="Goodwin S."/>
            <person name="Spatafora J."/>
            <person name="Crous P."/>
            <person name="Grigoriev I."/>
        </authorList>
    </citation>
    <scope>NUCLEOTIDE SEQUENCE</scope>
    <source>
        <strain evidence="2">CBS 113818</strain>
    </source>
</reference>
<feature type="compositionally biased region" description="Pro residues" evidence="1">
    <location>
        <begin position="1"/>
        <end position="26"/>
    </location>
</feature>
<gene>
    <name evidence="2" type="ORF">CC86DRAFT_410376</name>
</gene>
<dbReference type="AlphaFoldDB" id="A0A6A6ZLJ3"/>
<feature type="compositionally biased region" description="Basic and acidic residues" evidence="1">
    <location>
        <begin position="159"/>
        <end position="170"/>
    </location>
</feature>